<gene>
    <name evidence="2" type="ORF">AQJ67_09985</name>
</gene>
<dbReference type="AlphaFoldDB" id="A0A101U674"/>
<organism evidence="2 3">
    <name type="scientific">Streptomyces caeruleatus</name>
    <dbReference type="NCBI Taxonomy" id="661399"/>
    <lineage>
        <taxon>Bacteria</taxon>
        <taxon>Bacillati</taxon>
        <taxon>Actinomycetota</taxon>
        <taxon>Actinomycetes</taxon>
        <taxon>Kitasatosporales</taxon>
        <taxon>Streptomycetaceae</taxon>
        <taxon>Streptomyces</taxon>
    </lineage>
</organism>
<protein>
    <submittedName>
        <fullName evidence="2">Endonuclease</fullName>
    </submittedName>
</protein>
<dbReference type="InterPro" id="IPR005135">
    <property type="entry name" value="Endo/exonuclease/phosphatase"/>
</dbReference>
<dbReference type="Proteomes" id="UP000053429">
    <property type="component" value="Unassembled WGS sequence"/>
</dbReference>
<evidence type="ECO:0000259" key="1">
    <source>
        <dbReference type="Pfam" id="PF03372"/>
    </source>
</evidence>
<proteinExistence type="predicted"/>
<keyword evidence="3" id="KW-1185">Reference proteome</keyword>
<keyword evidence="2" id="KW-0540">Nuclease</keyword>
<dbReference type="GO" id="GO:0004519">
    <property type="term" value="F:endonuclease activity"/>
    <property type="evidence" value="ECO:0007669"/>
    <property type="project" value="UniProtKB-KW"/>
</dbReference>
<dbReference type="EMBL" id="LMWY01000010">
    <property type="protein sequence ID" value="KUO04823.1"/>
    <property type="molecule type" value="Genomic_DNA"/>
</dbReference>
<dbReference type="Gene3D" id="3.60.10.10">
    <property type="entry name" value="Endonuclease/exonuclease/phosphatase"/>
    <property type="match status" value="1"/>
</dbReference>
<dbReference type="Pfam" id="PF03372">
    <property type="entry name" value="Exo_endo_phos"/>
    <property type="match status" value="1"/>
</dbReference>
<comment type="caution">
    <text evidence="2">The sequence shown here is derived from an EMBL/GenBank/DDBJ whole genome shotgun (WGS) entry which is preliminary data.</text>
</comment>
<dbReference type="STRING" id="661399.AQJ67_09985"/>
<evidence type="ECO:0000313" key="3">
    <source>
        <dbReference type="Proteomes" id="UP000053429"/>
    </source>
</evidence>
<dbReference type="OrthoDB" id="3638097at2"/>
<sequence length="323" mass="35678">MHTKRIANLNAYKLTPATRGTSSWNARVTAIQEIAPDILALQEVVIDESTTDRGSWEDEAASLIRDLAERCGLSATVGASDGHPHGTAMAANWHRPWWTALMWNPNAVGLVQGSYRPFGAPDYWHGCTTARFDVGAREPIFVASYHGDPFRPDFRYNEALRLKGTFRMTGGVQPGFCVGDFNSISAAEVDDGQAGRKYYDDEPFVDMRHDDLEFQVQADTIGTTQLADRRQTKALLRKGYMVDTAAHLGAPWQPTVGHWEDGRGDPDPWGPRRIDLILATRSIAPALTGYQVHRSAAAEEASDHLPVYVDFAPSKITVKRGGR</sequence>
<feature type="domain" description="Endonuclease/exonuclease/phosphatase" evidence="1">
    <location>
        <begin position="28"/>
        <end position="304"/>
    </location>
</feature>
<dbReference type="RefSeq" id="WP_062717732.1">
    <property type="nucleotide sequence ID" value="NZ_KQ948926.1"/>
</dbReference>
<dbReference type="SUPFAM" id="SSF56219">
    <property type="entry name" value="DNase I-like"/>
    <property type="match status" value="1"/>
</dbReference>
<dbReference type="InterPro" id="IPR036691">
    <property type="entry name" value="Endo/exonu/phosph_ase_sf"/>
</dbReference>
<accession>A0A101U674</accession>
<keyword evidence="2" id="KW-0378">Hydrolase</keyword>
<keyword evidence="2" id="KW-0255">Endonuclease</keyword>
<reference evidence="2 3" key="1">
    <citation type="submission" date="2015-10" db="EMBL/GenBank/DDBJ databases">
        <title>Draft genome sequence of Streptomyces caeruleatus NRRL B-24802, type strain for the species Streptomyces caeruleatus.</title>
        <authorList>
            <person name="Ruckert C."/>
            <person name="Winkler A."/>
            <person name="Kalinowski J."/>
            <person name="Kampfer P."/>
            <person name="Glaeser S."/>
        </authorList>
    </citation>
    <scope>NUCLEOTIDE SEQUENCE [LARGE SCALE GENOMIC DNA]</scope>
    <source>
        <strain evidence="2 3">NRRL B-24802</strain>
    </source>
</reference>
<name>A0A101U674_9ACTN</name>
<evidence type="ECO:0000313" key="2">
    <source>
        <dbReference type="EMBL" id="KUO04823.1"/>
    </source>
</evidence>